<proteinExistence type="predicted"/>
<keyword evidence="4" id="KW-1185">Reference proteome</keyword>
<feature type="region of interest" description="Disordered" evidence="2">
    <location>
        <begin position="157"/>
        <end position="190"/>
    </location>
</feature>
<comment type="caution">
    <text evidence="3">The sequence shown here is derived from an EMBL/GenBank/DDBJ whole genome shotgun (WGS) entry which is preliminary data.</text>
</comment>
<dbReference type="AlphaFoldDB" id="A0A9X4KDI9"/>
<evidence type="ECO:0000313" key="4">
    <source>
        <dbReference type="Proteomes" id="UP001153387"/>
    </source>
</evidence>
<dbReference type="Proteomes" id="UP001153387">
    <property type="component" value="Unassembled WGS sequence"/>
</dbReference>
<gene>
    <name evidence="3" type="ORF">OMP38_02340</name>
</gene>
<dbReference type="RefSeq" id="WP_277563706.1">
    <property type="nucleotide sequence ID" value="NZ_JAPDHZ010000002.1"/>
</dbReference>
<accession>A0A9X4KDI9</accession>
<evidence type="ECO:0000313" key="3">
    <source>
        <dbReference type="EMBL" id="MDG0789811.1"/>
    </source>
</evidence>
<keyword evidence="1" id="KW-0175">Coiled coil</keyword>
<feature type="compositionally biased region" description="Low complexity" evidence="2">
    <location>
        <begin position="164"/>
        <end position="179"/>
    </location>
</feature>
<dbReference type="EMBL" id="JAPDHZ010000002">
    <property type="protein sequence ID" value="MDG0789811.1"/>
    <property type="molecule type" value="Genomic_DNA"/>
</dbReference>
<protein>
    <submittedName>
        <fullName evidence="3">Zinc ribbon domain-containing protein</fullName>
    </submittedName>
</protein>
<reference evidence="3 4" key="1">
    <citation type="submission" date="2022-10" db="EMBL/GenBank/DDBJ databases">
        <title>Comparative genomic analysis of Cohnella hashimotonis sp. nov., isolated from the International Space Station.</title>
        <authorList>
            <person name="Simpson A."/>
            <person name="Venkateswaran K."/>
        </authorList>
    </citation>
    <scope>NUCLEOTIDE SEQUENCE [LARGE SCALE GENOMIC DNA]</scope>
    <source>
        <strain evidence="3 4">DSM 18997</strain>
    </source>
</reference>
<sequence>MSFFKKLTETVSKGVSTATEKAQQTVEITKLHSQIAGKRKEIERQYNEIGEAVFKAYLAGDLSKAESEVIPACQVIADKDREIDALEDRIRELRNEKECECGQRVPFQTRFCPACGKPFPEPVPAAPAAEIPAEDELSVLPEDAASDRASQAIDIYPEDESADEAWAASRSVPAEEPAAAEPPPPAKPTVQVCTACGSEMPEEARFCQDCGNPMYP</sequence>
<name>A0A9X4KDI9_9BACL</name>
<evidence type="ECO:0000256" key="2">
    <source>
        <dbReference type="SAM" id="MobiDB-lite"/>
    </source>
</evidence>
<evidence type="ECO:0000256" key="1">
    <source>
        <dbReference type="SAM" id="Coils"/>
    </source>
</evidence>
<feature type="coiled-coil region" evidence="1">
    <location>
        <begin position="76"/>
        <end position="103"/>
    </location>
</feature>
<organism evidence="3 4">
    <name type="scientific">Cohnella ginsengisoli</name>
    <dbReference type="NCBI Taxonomy" id="425004"/>
    <lineage>
        <taxon>Bacteria</taxon>
        <taxon>Bacillati</taxon>
        <taxon>Bacillota</taxon>
        <taxon>Bacilli</taxon>
        <taxon>Bacillales</taxon>
        <taxon>Paenibacillaceae</taxon>
        <taxon>Cohnella</taxon>
    </lineage>
</organism>